<dbReference type="Gene3D" id="3.40.50.620">
    <property type="entry name" value="HUPs"/>
    <property type="match status" value="1"/>
</dbReference>
<dbReference type="SMART" id="SM00893">
    <property type="entry name" value="ETF"/>
    <property type="match status" value="1"/>
</dbReference>
<evidence type="ECO:0000256" key="5">
    <source>
        <dbReference type="ARBA" id="ARBA00022630"/>
    </source>
</evidence>
<dbReference type="InterPro" id="IPR014731">
    <property type="entry name" value="ETF_asu_C"/>
</dbReference>
<evidence type="ECO:0000256" key="6">
    <source>
        <dbReference type="ARBA" id="ARBA00022827"/>
    </source>
</evidence>
<dbReference type="InterPro" id="IPR014730">
    <property type="entry name" value="ETF_a/b_N"/>
</dbReference>
<sequence length="360" mass="38272">MFSFSLRYPTLQFVKTSRSAVGLKTTNYKICSSISRRYAATSAIQEISTLLLVEHKDNALAVSTLNALTAAKKLGGSVTALIAGENPDSIAKTVSKLDGVSKVLVAKDKVYEHGLPEVYAPLLTTAQKKLNFTHLVASHSAFGKNILPRVAALLDVAQISDVIDIESPEIFVRPIYAGNAIAKVKSIDPVKVLTIRSTTFPPATTVDAEVSRESAPDAEKPTLAEWVGEEIQKSDRPELGSAKKVVSGGRALKSRENFDKLVYSLADALDAGVGGSRAAVDSGYCDNALQVGQTGKVVAPEFYLAVGISGAIQHVAGMKDSKVIASINNDPDAPIFQISDFGLVADLFTAVPELTEKLKK</sequence>
<dbReference type="InterPro" id="IPR001308">
    <property type="entry name" value="ETF_a/FixB"/>
</dbReference>
<evidence type="ECO:0000256" key="9">
    <source>
        <dbReference type="PIRNR" id="PIRNR000089"/>
    </source>
</evidence>
<feature type="binding site" evidence="10">
    <location>
        <position position="328"/>
    </location>
    <ligand>
        <name>FAD</name>
        <dbReference type="ChEBI" id="CHEBI:57692"/>
    </ligand>
</feature>
<comment type="subcellular location">
    <subcellularLocation>
        <location evidence="1 9">Mitochondrion matrix</location>
    </subcellularLocation>
</comment>
<dbReference type="SUPFAM" id="SSF52467">
    <property type="entry name" value="DHS-like NAD/FAD-binding domain"/>
    <property type="match status" value="1"/>
</dbReference>
<evidence type="ECO:0000313" key="13">
    <source>
        <dbReference type="Proteomes" id="UP000789831"/>
    </source>
</evidence>
<protein>
    <recommendedName>
        <fullName evidence="9">Probable electron transfer flavoprotein subunit alpha</fullName>
    </recommendedName>
</protein>
<dbReference type="FunFam" id="3.40.50.1220:FF:000001">
    <property type="entry name" value="Electron transfer flavoprotein, alpha subunit"/>
    <property type="match status" value="1"/>
</dbReference>
<evidence type="ECO:0000313" key="12">
    <source>
        <dbReference type="EMBL" id="CAG8442911.1"/>
    </source>
</evidence>
<feature type="binding site" evidence="10">
    <location>
        <begin position="307"/>
        <end position="314"/>
    </location>
    <ligand>
        <name>FAD</name>
        <dbReference type="ChEBI" id="CHEBI:57692"/>
    </ligand>
</feature>
<feature type="binding site" evidence="10">
    <location>
        <begin position="290"/>
        <end position="294"/>
    </location>
    <ligand>
        <name>FAD</name>
        <dbReference type="ChEBI" id="CHEBI:57692"/>
    </ligand>
</feature>
<dbReference type="Proteomes" id="UP000789831">
    <property type="component" value="Unassembled WGS sequence"/>
</dbReference>
<feature type="binding site" evidence="10">
    <location>
        <begin position="276"/>
        <end position="277"/>
    </location>
    <ligand>
        <name>FAD</name>
        <dbReference type="ChEBI" id="CHEBI:57692"/>
    </ligand>
</feature>
<comment type="subunit">
    <text evidence="3 9">Heterodimer of an alpha and a beta subunit.</text>
</comment>
<keyword evidence="7 9" id="KW-0249">Electron transport</keyword>
<dbReference type="OrthoDB" id="1715808at2759"/>
<comment type="caution">
    <text evidence="12">The sequence shown here is derived from an EMBL/GenBank/DDBJ whole genome shotgun (WGS) entry which is preliminary data.</text>
</comment>
<feature type="domain" description="Electron transfer flavoprotein alpha/beta-subunit N-terminal" evidence="11">
    <location>
        <begin position="49"/>
        <end position="230"/>
    </location>
</feature>
<evidence type="ECO:0000256" key="2">
    <source>
        <dbReference type="ARBA" id="ARBA00005817"/>
    </source>
</evidence>
<feature type="binding site" evidence="10">
    <location>
        <position position="250"/>
    </location>
    <ligand>
        <name>FAD</name>
        <dbReference type="ChEBI" id="CHEBI:57692"/>
    </ligand>
</feature>
<evidence type="ECO:0000256" key="3">
    <source>
        <dbReference type="ARBA" id="ARBA00011355"/>
    </source>
</evidence>
<keyword evidence="5 9" id="KW-0285">Flavoprotein</keyword>
<dbReference type="PANTHER" id="PTHR43153:SF1">
    <property type="entry name" value="ELECTRON TRANSFER FLAVOPROTEIN SUBUNIT ALPHA, MITOCHONDRIAL"/>
    <property type="match status" value="1"/>
</dbReference>
<dbReference type="SUPFAM" id="SSF52402">
    <property type="entry name" value="Adenine nucleotide alpha hydrolases-like"/>
    <property type="match status" value="1"/>
</dbReference>
<dbReference type="PIRSF" id="PIRSF000089">
    <property type="entry name" value="Electra_flavoP_a"/>
    <property type="match status" value="1"/>
</dbReference>
<accession>A0A9N8V474</accession>
<dbReference type="FunFam" id="3.40.50.620:FF:000041">
    <property type="entry name" value="Electron transfer flavoprotein alpha subunit"/>
    <property type="match status" value="1"/>
</dbReference>
<comment type="similarity">
    <text evidence="2 9">Belongs to the ETF alpha-subunit/FixB family.</text>
</comment>
<reference evidence="12" key="1">
    <citation type="submission" date="2021-06" db="EMBL/GenBank/DDBJ databases">
        <authorList>
            <person name="Kallberg Y."/>
            <person name="Tangrot J."/>
            <person name="Rosling A."/>
        </authorList>
    </citation>
    <scope>NUCLEOTIDE SEQUENCE</scope>
    <source>
        <strain evidence="12">MT106</strain>
    </source>
</reference>
<dbReference type="GO" id="GO:0009055">
    <property type="term" value="F:electron transfer activity"/>
    <property type="evidence" value="ECO:0007669"/>
    <property type="project" value="InterPro"/>
</dbReference>
<name>A0A9N8V474_9GLOM</name>
<evidence type="ECO:0000256" key="8">
    <source>
        <dbReference type="ARBA" id="ARBA00025416"/>
    </source>
</evidence>
<dbReference type="InterPro" id="IPR014729">
    <property type="entry name" value="Rossmann-like_a/b/a_fold"/>
</dbReference>
<keyword evidence="13" id="KW-1185">Reference proteome</keyword>
<evidence type="ECO:0000256" key="1">
    <source>
        <dbReference type="ARBA" id="ARBA00004305"/>
    </source>
</evidence>
<organism evidence="12 13">
    <name type="scientific">Ambispora gerdemannii</name>
    <dbReference type="NCBI Taxonomy" id="144530"/>
    <lineage>
        <taxon>Eukaryota</taxon>
        <taxon>Fungi</taxon>
        <taxon>Fungi incertae sedis</taxon>
        <taxon>Mucoromycota</taxon>
        <taxon>Glomeromycotina</taxon>
        <taxon>Glomeromycetes</taxon>
        <taxon>Archaeosporales</taxon>
        <taxon>Ambisporaceae</taxon>
        <taxon>Ambispora</taxon>
    </lineage>
</organism>
<keyword evidence="4 9" id="KW-0813">Transport</keyword>
<evidence type="ECO:0000259" key="11">
    <source>
        <dbReference type="SMART" id="SM00893"/>
    </source>
</evidence>
<keyword evidence="9" id="KW-0496">Mitochondrion</keyword>
<dbReference type="GO" id="GO:0050660">
    <property type="term" value="F:flavin adenine dinucleotide binding"/>
    <property type="evidence" value="ECO:0007669"/>
    <property type="project" value="InterPro"/>
</dbReference>
<dbReference type="CDD" id="cd01715">
    <property type="entry name" value="ETF_alpha"/>
    <property type="match status" value="1"/>
</dbReference>
<comment type="function">
    <text evidence="8 9">The electron transfer flavoprotein serves as a specific electron acceptor for several dehydrogenases, including five acyl-CoA dehydrogenases, glutaryl-CoA and sarcosine dehydrogenase. It transfers the electrons to the main mitochondrial respiratory chain via ETF-ubiquinone oxidoreductase (ETF dehydrogenase).</text>
</comment>
<dbReference type="GO" id="GO:0005759">
    <property type="term" value="C:mitochondrial matrix"/>
    <property type="evidence" value="ECO:0007669"/>
    <property type="project" value="UniProtKB-SubCell"/>
</dbReference>
<dbReference type="Pfam" id="PF01012">
    <property type="entry name" value="ETF"/>
    <property type="match status" value="1"/>
</dbReference>
<keyword evidence="6 9" id="KW-0274">FAD</keyword>
<dbReference type="Pfam" id="PF00766">
    <property type="entry name" value="ETF_alpha"/>
    <property type="match status" value="1"/>
</dbReference>
<evidence type="ECO:0000256" key="7">
    <source>
        <dbReference type="ARBA" id="ARBA00022982"/>
    </source>
</evidence>
<dbReference type="PANTHER" id="PTHR43153">
    <property type="entry name" value="ELECTRON TRANSFER FLAVOPROTEIN ALPHA"/>
    <property type="match status" value="1"/>
</dbReference>
<comment type="cofactor">
    <cofactor evidence="9 10">
        <name>FAD</name>
        <dbReference type="ChEBI" id="CHEBI:57692"/>
    </cofactor>
    <text evidence="9 10">Binds 1 FAD per dimer.</text>
</comment>
<dbReference type="InterPro" id="IPR033947">
    <property type="entry name" value="ETF_alpha_N"/>
</dbReference>
<dbReference type="InterPro" id="IPR029035">
    <property type="entry name" value="DHS-like_NAD/FAD-binding_dom"/>
</dbReference>
<dbReference type="GO" id="GO:0033539">
    <property type="term" value="P:fatty acid beta-oxidation using acyl-CoA dehydrogenase"/>
    <property type="evidence" value="ECO:0007669"/>
    <property type="project" value="TreeGrafter"/>
</dbReference>
<dbReference type="AlphaFoldDB" id="A0A9N8V474"/>
<evidence type="ECO:0000256" key="10">
    <source>
        <dbReference type="PIRSR" id="PIRSR000089-1"/>
    </source>
</evidence>
<evidence type="ECO:0000256" key="4">
    <source>
        <dbReference type="ARBA" id="ARBA00022448"/>
    </source>
</evidence>
<gene>
    <name evidence="12" type="ORF">AGERDE_LOCUS1203</name>
</gene>
<proteinExistence type="inferred from homology"/>
<dbReference type="Gene3D" id="3.40.50.1220">
    <property type="entry name" value="TPP-binding domain"/>
    <property type="match status" value="1"/>
</dbReference>
<dbReference type="EMBL" id="CAJVPL010000079">
    <property type="protein sequence ID" value="CAG8442911.1"/>
    <property type="molecule type" value="Genomic_DNA"/>
</dbReference>